<dbReference type="AlphaFoldDB" id="A0A811ZNG8"/>
<sequence length="61" mass="6910">MVESQGWSIGAWGGARDARDLDRHQGREVRTQKPSFSFSFLIAITPHTVAYCLSGNLFKRR</sequence>
<gene>
    <name evidence="2" type="ORF">NYPRO_LOCUS22947</name>
</gene>
<comment type="caution">
    <text evidence="2">The sequence shown here is derived from an EMBL/GenBank/DDBJ whole genome shotgun (WGS) entry which is preliminary data.</text>
</comment>
<evidence type="ECO:0000256" key="1">
    <source>
        <dbReference type="SAM" id="Phobius"/>
    </source>
</evidence>
<name>A0A811ZNG8_NYCPR</name>
<accession>A0A811ZNG8</accession>
<keyword evidence="1" id="KW-0472">Membrane</keyword>
<evidence type="ECO:0000313" key="2">
    <source>
        <dbReference type="EMBL" id="CAD7690153.1"/>
    </source>
</evidence>
<keyword evidence="3" id="KW-1185">Reference proteome</keyword>
<dbReference type="Proteomes" id="UP000645828">
    <property type="component" value="Unassembled WGS sequence"/>
</dbReference>
<reference evidence="2" key="1">
    <citation type="submission" date="2020-12" db="EMBL/GenBank/DDBJ databases">
        <authorList>
            <consortium name="Molecular Ecology Group"/>
        </authorList>
    </citation>
    <scope>NUCLEOTIDE SEQUENCE</scope>
    <source>
        <strain evidence="2">TBG_1078</strain>
    </source>
</reference>
<keyword evidence="1" id="KW-0812">Transmembrane</keyword>
<protein>
    <submittedName>
        <fullName evidence="2">(raccoon dog) hypothetical protein</fullName>
    </submittedName>
</protein>
<dbReference type="EMBL" id="CAJHUB010000769">
    <property type="protein sequence ID" value="CAD7690153.1"/>
    <property type="molecule type" value="Genomic_DNA"/>
</dbReference>
<proteinExistence type="predicted"/>
<keyword evidence="1" id="KW-1133">Transmembrane helix</keyword>
<feature type="transmembrane region" description="Helical" evidence="1">
    <location>
        <begin position="36"/>
        <end position="58"/>
    </location>
</feature>
<organism evidence="2 3">
    <name type="scientific">Nyctereutes procyonoides</name>
    <name type="common">Raccoon dog</name>
    <name type="synonym">Canis procyonoides</name>
    <dbReference type="NCBI Taxonomy" id="34880"/>
    <lineage>
        <taxon>Eukaryota</taxon>
        <taxon>Metazoa</taxon>
        <taxon>Chordata</taxon>
        <taxon>Craniata</taxon>
        <taxon>Vertebrata</taxon>
        <taxon>Euteleostomi</taxon>
        <taxon>Mammalia</taxon>
        <taxon>Eutheria</taxon>
        <taxon>Laurasiatheria</taxon>
        <taxon>Carnivora</taxon>
        <taxon>Caniformia</taxon>
        <taxon>Canidae</taxon>
        <taxon>Nyctereutes</taxon>
    </lineage>
</organism>
<evidence type="ECO:0000313" key="3">
    <source>
        <dbReference type="Proteomes" id="UP000645828"/>
    </source>
</evidence>